<comment type="similarity">
    <text evidence="2">Belongs to the CPA3 antiporters (TC 2.A.63) subunit D family.</text>
</comment>
<feature type="transmembrane region" description="Helical" evidence="8">
    <location>
        <begin position="384"/>
        <end position="404"/>
    </location>
</feature>
<feature type="transmembrane region" description="Helical" evidence="8">
    <location>
        <begin position="193"/>
        <end position="213"/>
    </location>
</feature>
<gene>
    <name evidence="10" type="ORF">Deia_00167</name>
</gene>
<keyword evidence="11" id="KW-1185">Reference proteome</keyword>
<dbReference type="AlphaFoldDB" id="A0A5B8XD76"/>
<dbReference type="PANTHER" id="PTHR42703">
    <property type="entry name" value="NADH DEHYDROGENASE"/>
    <property type="match status" value="1"/>
</dbReference>
<keyword evidence="3" id="KW-1003">Cell membrane</keyword>
<dbReference type="InterPro" id="IPR050586">
    <property type="entry name" value="CPA3_Na-H_Antiporter_D"/>
</dbReference>
<evidence type="ECO:0000259" key="9">
    <source>
        <dbReference type="Pfam" id="PF00361"/>
    </source>
</evidence>
<feature type="transmembrane region" description="Helical" evidence="8">
    <location>
        <begin position="153"/>
        <end position="173"/>
    </location>
</feature>
<feature type="transmembrane region" description="Helical" evidence="8">
    <location>
        <begin position="425"/>
        <end position="445"/>
    </location>
</feature>
<dbReference type="GO" id="GO:0042773">
    <property type="term" value="P:ATP synthesis coupled electron transport"/>
    <property type="evidence" value="ECO:0007669"/>
    <property type="project" value="InterPro"/>
</dbReference>
<keyword evidence="6 8" id="KW-0472">Membrane</keyword>
<evidence type="ECO:0000256" key="1">
    <source>
        <dbReference type="ARBA" id="ARBA00004651"/>
    </source>
</evidence>
<feature type="transmembrane region" description="Helical" evidence="8">
    <location>
        <begin position="30"/>
        <end position="49"/>
    </location>
</feature>
<evidence type="ECO:0000313" key="10">
    <source>
        <dbReference type="EMBL" id="QED22976.1"/>
    </source>
</evidence>
<dbReference type="InterPro" id="IPR001750">
    <property type="entry name" value="ND/Mrp_TM"/>
</dbReference>
<evidence type="ECO:0000256" key="7">
    <source>
        <dbReference type="RuleBase" id="RU000320"/>
    </source>
</evidence>
<feature type="transmembrane region" description="Helical" evidence="8">
    <location>
        <begin position="281"/>
        <end position="298"/>
    </location>
</feature>
<dbReference type="EMBL" id="CP029077">
    <property type="protein sequence ID" value="QED22976.1"/>
    <property type="molecule type" value="Genomic_DNA"/>
</dbReference>
<evidence type="ECO:0000256" key="6">
    <source>
        <dbReference type="ARBA" id="ARBA00023136"/>
    </source>
</evidence>
<sequence>MIISFDIILLFISALTLAVYPFISKNRVENLSFVTSSLILLIGIFVNFYNPTTFYTKIASFHIATSNISAMIYAVGIISMIFVYIEGKKIQRNIPYEIYTLISFLTLGTIKIASGTVNLMMLYLIFEFISITSVILIAGMFGEKITSCTALKYIISSSLGSIIMLISIAMFYLQTGDIMLPKMADTKISEIGFLMLLMSIFIKIGITPFHIVFCDIYSSLRFSALNVINTLPKIAGIFGLYWIFSYTKISLKLSTILLFFSIFGIIFTSFRAIRQVCVKRIIAHSGAVNLGIILTYLLCSKISIYIVTYFTISYIVANLLLSISLILLSDKNQNSFTITSIISGNKFLYLCFLVSILSLIGIPPMLGFFAKLQIIKEVIIYQNYWYITVFAIVLSSILGSYYYLKLPVAFSTKNQNLDKTEKLEEFHIILITILALFISTGFVLFI</sequence>
<dbReference type="OrthoDB" id="9811718at2"/>
<feature type="transmembrane region" description="Helical" evidence="8">
    <location>
        <begin position="225"/>
        <end position="243"/>
    </location>
</feature>
<evidence type="ECO:0000256" key="5">
    <source>
        <dbReference type="ARBA" id="ARBA00022989"/>
    </source>
</evidence>
<dbReference type="InterPro" id="IPR003918">
    <property type="entry name" value="NADH_UbQ_OxRdtase"/>
</dbReference>
<feature type="transmembrane region" description="Helical" evidence="8">
    <location>
        <begin position="120"/>
        <end position="141"/>
    </location>
</feature>
<keyword evidence="4 7" id="KW-0812">Transmembrane</keyword>
<reference evidence="10 11" key="1">
    <citation type="journal article" date="2019" name="ISME J.">
        <title>Deianiraea, an extracellular bacterium associated with the ciliate Paramecium, suggests an alternative scenario for the evolution of Rickettsiales.</title>
        <authorList>
            <person name="Castelli M."/>
            <person name="Sabaneyeva E."/>
            <person name="Lanzoni O."/>
            <person name="Lebedeva N."/>
            <person name="Floriano A.M."/>
            <person name="Gaiarsa S."/>
            <person name="Benken K."/>
            <person name="Modeo L."/>
            <person name="Bandi C."/>
            <person name="Potekhin A."/>
            <person name="Sassera D."/>
            <person name="Petroni G."/>
        </authorList>
    </citation>
    <scope>NUCLEOTIDE SEQUENCE [LARGE SCALE GENOMIC DNA]</scope>
    <source>
        <strain evidence="10">CyL4-1</strain>
    </source>
</reference>
<dbReference type="PANTHER" id="PTHR42703:SF1">
    <property type="entry name" value="NA(+)_H(+) ANTIPORTER SUBUNIT D1"/>
    <property type="match status" value="1"/>
</dbReference>
<name>A0A5B8XD76_9RICK</name>
<feature type="transmembrane region" description="Helical" evidence="8">
    <location>
        <begin position="347"/>
        <end position="372"/>
    </location>
</feature>
<keyword evidence="5 8" id="KW-1133">Transmembrane helix</keyword>
<dbReference type="GO" id="GO:0008137">
    <property type="term" value="F:NADH dehydrogenase (ubiquinone) activity"/>
    <property type="evidence" value="ECO:0007669"/>
    <property type="project" value="InterPro"/>
</dbReference>
<dbReference type="GO" id="GO:0005886">
    <property type="term" value="C:plasma membrane"/>
    <property type="evidence" value="ECO:0007669"/>
    <property type="project" value="UniProtKB-SubCell"/>
</dbReference>
<evidence type="ECO:0000256" key="3">
    <source>
        <dbReference type="ARBA" id="ARBA00022475"/>
    </source>
</evidence>
<accession>A0A5B8XD76</accession>
<feature type="transmembrane region" description="Helical" evidence="8">
    <location>
        <begin position="61"/>
        <end position="84"/>
    </location>
</feature>
<dbReference type="Pfam" id="PF00361">
    <property type="entry name" value="Proton_antipo_M"/>
    <property type="match status" value="1"/>
</dbReference>
<feature type="transmembrane region" description="Helical" evidence="8">
    <location>
        <begin position="96"/>
        <end position="114"/>
    </location>
</feature>
<feature type="transmembrane region" description="Helical" evidence="8">
    <location>
        <begin position="304"/>
        <end position="327"/>
    </location>
</feature>
<dbReference type="Proteomes" id="UP000321934">
    <property type="component" value="Chromosome"/>
</dbReference>
<feature type="transmembrane region" description="Helical" evidence="8">
    <location>
        <begin position="6"/>
        <end position="23"/>
    </location>
</feature>
<protein>
    <submittedName>
        <fullName evidence="10">NADH-quinone oxidoreductase subunit N</fullName>
    </submittedName>
</protein>
<feature type="transmembrane region" description="Helical" evidence="8">
    <location>
        <begin position="249"/>
        <end position="269"/>
    </location>
</feature>
<evidence type="ECO:0000313" key="11">
    <source>
        <dbReference type="Proteomes" id="UP000321934"/>
    </source>
</evidence>
<feature type="domain" description="NADH:quinone oxidoreductase/Mrp antiporter transmembrane" evidence="9">
    <location>
        <begin position="118"/>
        <end position="395"/>
    </location>
</feature>
<evidence type="ECO:0000256" key="8">
    <source>
        <dbReference type="SAM" id="Phobius"/>
    </source>
</evidence>
<evidence type="ECO:0000256" key="4">
    <source>
        <dbReference type="ARBA" id="ARBA00022692"/>
    </source>
</evidence>
<evidence type="ECO:0000256" key="2">
    <source>
        <dbReference type="ARBA" id="ARBA00005346"/>
    </source>
</evidence>
<proteinExistence type="inferred from homology"/>
<dbReference type="PRINTS" id="PR01437">
    <property type="entry name" value="NUOXDRDTASE4"/>
</dbReference>
<dbReference type="RefSeq" id="WP_146820283.1">
    <property type="nucleotide sequence ID" value="NZ_CP029077.1"/>
</dbReference>
<comment type="subcellular location">
    <subcellularLocation>
        <location evidence="1">Cell membrane</location>
        <topology evidence="1">Multi-pass membrane protein</topology>
    </subcellularLocation>
    <subcellularLocation>
        <location evidence="7">Membrane</location>
        <topology evidence="7">Multi-pass membrane protein</topology>
    </subcellularLocation>
</comment>
<organism evidence="10 11">
    <name type="scientific">Candidatus Deianiraea vastatrix</name>
    <dbReference type="NCBI Taxonomy" id="2163644"/>
    <lineage>
        <taxon>Bacteria</taxon>
        <taxon>Pseudomonadati</taxon>
        <taxon>Pseudomonadota</taxon>
        <taxon>Alphaproteobacteria</taxon>
        <taxon>Rickettsiales</taxon>
        <taxon>Candidatus Deianiraeaceae</taxon>
        <taxon>Candidatus Deianiraea</taxon>
    </lineage>
</organism>